<evidence type="ECO:0000313" key="3">
    <source>
        <dbReference type="EMBL" id="KAH0573167.1"/>
    </source>
</evidence>
<accession>V6LC72</accession>
<dbReference type="AlphaFoldDB" id="V6LC72"/>
<dbReference type="Proteomes" id="UP000018208">
    <property type="component" value="Unassembled WGS sequence"/>
</dbReference>
<dbReference type="VEuPathDB" id="GiardiaDB:SS50377_25286"/>
<keyword evidence="4" id="KW-1185">Reference proteome</keyword>
<evidence type="ECO:0000313" key="4">
    <source>
        <dbReference type="Proteomes" id="UP000018208"/>
    </source>
</evidence>
<reference evidence="3" key="2">
    <citation type="submission" date="2020-12" db="EMBL/GenBank/DDBJ databases">
        <title>New Spironucleus salmonicida genome in near-complete chromosomes.</title>
        <authorList>
            <person name="Xu F."/>
            <person name="Kurt Z."/>
            <person name="Jimenez-Gonzalez A."/>
            <person name="Astvaldsson A."/>
            <person name="Andersson J.O."/>
            <person name="Svard S.G."/>
        </authorList>
    </citation>
    <scope>NUCLEOTIDE SEQUENCE</scope>
    <source>
        <strain evidence="3">ATCC 50377</strain>
    </source>
</reference>
<feature type="compositionally biased region" description="Low complexity" evidence="1">
    <location>
        <begin position="338"/>
        <end position="347"/>
    </location>
</feature>
<sequence>MDLDISSSSSEFLSIHLILQAATNIPIKLNELVRFPTFKSPKLIFIIPIEEFLRRNSIKQFILNENKLLNGAIQAFEMKFSPTQESKEFIIYTGLPMRFQNSELVEIELKNIVLLYKAKIQVQDQYIHLTQQQKLNQTTFYSSMAAFSENQINQLTSLINETNKETIKAESQLANIYQQSLKEVQLRSQFSINMLESMKLGFQKQKTRIEKVINLVGLSEQVYTDDNSTSIQCATCPVDLFNEKTLNFNLKLTIVNQIKVDNNFSSALQQNYISYDSEQLHQDAQDYLQFQSDQQQAVYRSLTASYAIQELQKTLNVSGLDSESLKKRAKEELKQKLESSMSQSRNQSRNEEIMQNTQNESQLEVSQLQNFTKKQNITRNNSIKIESNFIRNNQASLILSGEHDTKLQQRINVQSRVLSLNKKINYKPEITNLQDIPLDIQSKYNEYFTILCYQFSKQKNDSTLKLPIFIKRRNYNSGNMLVVLFNQLKNNDLIAILVTTDNESICFLCYNNLFLNLGTPKISVQGIESELLLIKGKTLTFEGKSETYEKGVIFDVE</sequence>
<reference evidence="2 3" key="1">
    <citation type="journal article" date="2014" name="PLoS Genet.">
        <title>The Genome of Spironucleus salmonicida Highlights a Fish Pathogen Adapted to Fluctuating Environments.</title>
        <authorList>
            <person name="Xu F."/>
            <person name="Jerlstrom-Hultqvist J."/>
            <person name="Einarsson E."/>
            <person name="Astvaldsson A."/>
            <person name="Svard S.G."/>
            <person name="Andersson J.O."/>
        </authorList>
    </citation>
    <scope>NUCLEOTIDE SEQUENCE</scope>
    <source>
        <strain evidence="3">ATCC 50377</strain>
    </source>
</reference>
<gene>
    <name evidence="2" type="ORF">SS50377_18667</name>
    <name evidence="3" type="ORF">SS50377_25286</name>
</gene>
<feature type="region of interest" description="Disordered" evidence="1">
    <location>
        <begin position="331"/>
        <end position="360"/>
    </location>
</feature>
<organism evidence="2">
    <name type="scientific">Spironucleus salmonicida</name>
    <dbReference type="NCBI Taxonomy" id="348837"/>
    <lineage>
        <taxon>Eukaryota</taxon>
        <taxon>Metamonada</taxon>
        <taxon>Diplomonadida</taxon>
        <taxon>Hexamitidae</taxon>
        <taxon>Hexamitinae</taxon>
        <taxon>Spironucleus</taxon>
    </lineage>
</organism>
<dbReference type="EMBL" id="AUWU02000005">
    <property type="protein sequence ID" value="KAH0573167.1"/>
    <property type="molecule type" value="Genomic_DNA"/>
</dbReference>
<protein>
    <submittedName>
        <fullName evidence="2">Uncharacterized protein</fullName>
    </submittedName>
</protein>
<evidence type="ECO:0000256" key="1">
    <source>
        <dbReference type="SAM" id="MobiDB-lite"/>
    </source>
</evidence>
<name>V6LC72_9EUKA</name>
<proteinExistence type="predicted"/>
<evidence type="ECO:0000313" key="2">
    <source>
        <dbReference type="EMBL" id="EST41833.1"/>
    </source>
</evidence>
<dbReference type="EMBL" id="KI546167">
    <property type="protein sequence ID" value="EST41833.1"/>
    <property type="molecule type" value="Genomic_DNA"/>
</dbReference>